<dbReference type="PANTHER" id="PTHR19316">
    <property type="entry name" value="PROTEIN FOLDING REGULATOR"/>
    <property type="match status" value="1"/>
</dbReference>
<gene>
    <name evidence="3" type="ORF">PPROV_000877100</name>
</gene>
<evidence type="ECO:0000313" key="4">
    <source>
        <dbReference type="Proteomes" id="UP000660262"/>
    </source>
</evidence>
<organism evidence="3 4">
    <name type="scientific">Pycnococcus provasolii</name>
    <dbReference type="NCBI Taxonomy" id="41880"/>
    <lineage>
        <taxon>Eukaryota</taxon>
        <taxon>Viridiplantae</taxon>
        <taxon>Chlorophyta</taxon>
        <taxon>Pseudoscourfieldiophyceae</taxon>
        <taxon>Pseudoscourfieldiales</taxon>
        <taxon>Pycnococcaceae</taxon>
        <taxon>Pycnococcus</taxon>
    </lineage>
</organism>
<sequence length="435" mass="45609">MSGGGGGSHVPANMGLWSSLLKWSLAQENTVGSGEEESASGHASPSSRSDDLQWLKEAFSSAHVRSDGENLRLVADFLRGASFALSASLDATLLDASRKQIQESQESDHAQSPPPLSDEVKEALARLPAEGVREKQDVALEMLTDLCEVQENANDYLTIPEAPQRLLSLCDVARPAVEEGGESVPTPETTRCLALDAIATSCQNNPKAARGYLLAADAPKRLAQLISVNVATATQQEEEVRAKLLLAAGALARADAACLTRFVAADGVGATTRLLPTVGAGSTAATVAPLPRLRMWRKALALVHDVLDALCSDENVDNARQNAASAVELGLLVRVTCVLDDLHARACGRGVASDDDEVARACTAQVLEAALRLLMGTWAKHDDVRAAMVNESGLREALTRWRDALQTGGEAAAVPEGLVASLGSAAAATLAMIES</sequence>
<keyword evidence="2" id="KW-0732">Signal</keyword>
<dbReference type="GO" id="GO:0000774">
    <property type="term" value="F:adenyl-nucleotide exchange factor activity"/>
    <property type="evidence" value="ECO:0007669"/>
    <property type="project" value="TreeGrafter"/>
</dbReference>
<evidence type="ECO:0000256" key="1">
    <source>
        <dbReference type="SAM" id="MobiDB-lite"/>
    </source>
</evidence>
<dbReference type="AlphaFoldDB" id="A0A830HST0"/>
<dbReference type="EMBL" id="BNJQ01000027">
    <property type="protein sequence ID" value="GHP10038.1"/>
    <property type="molecule type" value="Genomic_DNA"/>
</dbReference>
<feature type="region of interest" description="Disordered" evidence="1">
    <location>
        <begin position="100"/>
        <end position="120"/>
    </location>
</feature>
<feature type="compositionally biased region" description="Basic and acidic residues" evidence="1">
    <location>
        <begin position="100"/>
        <end position="109"/>
    </location>
</feature>
<reference evidence="3" key="1">
    <citation type="submission" date="2020-10" db="EMBL/GenBank/DDBJ databases">
        <title>Unveiling of a novel bifunctional photoreceptor, Dualchrome1, isolated from a cosmopolitan green alga.</title>
        <authorList>
            <person name="Suzuki S."/>
            <person name="Kawachi M."/>
        </authorList>
    </citation>
    <scope>NUCLEOTIDE SEQUENCE</scope>
    <source>
        <strain evidence="3">NIES 2893</strain>
    </source>
</reference>
<keyword evidence="4" id="KW-1185">Reference proteome</keyword>
<evidence type="ECO:0000313" key="3">
    <source>
        <dbReference type="EMBL" id="GHP10038.1"/>
    </source>
</evidence>
<feature type="region of interest" description="Disordered" evidence="1">
    <location>
        <begin position="28"/>
        <end position="49"/>
    </location>
</feature>
<dbReference type="PANTHER" id="PTHR19316:SF18">
    <property type="entry name" value="HSP70-BINDING PROTEIN 1"/>
    <property type="match status" value="1"/>
</dbReference>
<proteinExistence type="predicted"/>
<dbReference type="GO" id="GO:0005783">
    <property type="term" value="C:endoplasmic reticulum"/>
    <property type="evidence" value="ECO:0007669"/>
    <property type="project" value="TreeGrafter"/>
</dbReference>
<dbReference type="Gene3D" id="1.25.10.10">
    <property type="entry name" value="Leucine-rich Repeat Variant"/>
    <property type="match status" value="1"/>
</dbReference>
<feature type="chain" id="PRO_5032364201" evidence="2">
    <location>
        <begin position="27"/>
        <end position="435"/>
    </location>
</feature>
<accession>A0A830HST0</accession>
<comment type="caution">
    <text evidence="3">The sequence shown here is derived from an EMBL/GenBank/DDBJ whole genome shotgun (WGS) entry which is preliminary data.</text>
</comment>
<protein>
    <submittedName>
        <fullName evidence="3">Uncharacterized protein</fullName>
    </submittedName>
</protein>
<dbReference type="InterPro" id="IPR011989">
    <property type="entry name" value="ARM-like"/>
</dbReference>
<dbReference type="InterPro" id="IPR050693">
    <property type="entry name" value="Hsp70_NEF-Inhibitors"/>
</dbReference>
<evidence type="ECO:0000256" key="2">
    <source>
        <dbReference type="SAM" id="SignalP"/>
    </source>
</evidence>
<feature type="signal peptide" evidence="2">
    <location>
        <begin position="1"/>
        <end position="26"/>
    </location>
</feature>
<name>A0A830HST0_9CHLO</name>
<dbReference type="Proteomes" id="UP000660262">
    <property type="component" value="Unassembled WGS sequence"/>
</dbReference>